<sequence>MSASPEFSEYDTNRGRNRAATERSNFRIPRGGMCDVFLGRAAKTPTTVANSGCAAPICRRGRKTDRFGRTRNACKRKWRRYRKPQLPNQGHRFGCMTHGRTCLDRRGRPVQTTACTGTPKYNSKDNSEDNAGKTSWDPFAVGGRLLSFSVVYASPRANTKTTA</sequence>
<gene>
    <name evidence="3" type="ORF">L596_024464</name>
</gene>
<proteinExistence type="predicted"/>
<evidence type="ECO:0000313" key="4">
    <source>
        <dbReference type="Proteomes" id="UP000298663"/>
    </source>
</evidence>
<organism evidence="3 4">
    <name type="scientific">Steinernema carpocapsae</name>
    <name type="common">Entomopathogenic nematode</name>
    <dbReference type="NCBI Taxonomy" id="34508"/>
    <lineage>
        <taxon>Eukaryota</taxon>
        <taxon>Metazoa</taxon>
        <taxon>Ecdysozoa</taxon>
        <taxon>Nematoda</taxon>
        <taxon>Chromadorea</taxon>
        <taxon>Rhabditida</taxon>
        <taxon>Tylenchina</taxon>
        <taxon>Panagrolaimomorpha</taxon>
        <taxon>Strongyloidoidea</taxon>
        <taxon>Steinernematidae</taxon>
        <taxon>Steinernema</taxon>
    </lineage>
</organism>
<dbReference type="EMBL" id="AZBU02000008">
    <property type="protein sequence ID" value="TKR68485.1"/>
    <property type="molecule type" value="Genomic_DNA"/>
</dbReference>
<protein>
    <recommendedName>
        <fullName evidence="2">HTH myb-type domain-containing protein</fullName>
    </recommendedName>
</protein>
<feature type="compositionally biased region" description="Basic and acidic residues" evidence="1">
    <location>
        <begin position="11"/>
        <end position="24"/>
    </location>
</feature>
<feature type="domain" description="HTH myb-type" evidence="2">
    <location>
        <begin position="68"/>
        <end position="86"/>
    </location>
</feature>
<feature type="region of interest" description="Disordered" evidence="1">
    <location>
        <begin position="1"/>
        <end position="24"/>
    </location>
</feature>
<keyword evidence="4" id="KW-1185">Reference proteome</keyword>
<dbReference type="PROSITE" id="PS51294">
    <property type="entry name" value="HTH_MYB"/>
    <property type="match status" value="1"/>
</dbReference>
<evidence type="ECO:0000313" key="3">
    <source>
        <dbReference type="EMBL" id="TKR68485.1"/>
    </source>
</evidence>
<reference evidence="3 4" key="1">
    <citation type="journal article" date="2015" name="Genome Biol.">
        <title>Comparative genomics of Steinernema reveals deeply conserved gene regulatory networks.</title>
        <authorList>
            <person name="Dillman A.R."/>
            <person name="Macchietto M."/>
            <person name="Porter C.F."/>
            <person name="Rogers A."/>
            <person name="Williams B."/>
            <person name="Antoshechkin I."/>
            <person name="Lee M.M."/>
            <person name="Goodwin Z."/>
            <person name="Lu X."/>
            <person name="Lewis E.E."/>
            <person name="Goodrich-Blair H."/>
            <person name="Stock S.P."/>
            <person name="Adams B.J."/>
            <person name="Sternberg P.W."/>
            <person name="Mortazavi A."/>
        </authorList>
    </citation>
    <scope>NUCLEOTIDE SEQUENCE [LARGE SCALE GENOMIC DNA]</scope>
    <source>
        <strain evidence="3 4">ALL</strain>
    </source>
</reference>
<accession>A0A4V5ZZQ7</accession>
<dbReference type="Proteomes" id="UP000298663">
    <property type="component" value="Unassembled WGS sequence"/>
</dbReference>
<evidence type="ECO:0000259" key="2">
    <source>
        <dbReference type="PROSITE" id="PS51294"/>
    </source>
</evidence>
<evidence type="ECO:0000256" key="1">
    <source>
        <dbReference type="SAM" id="MobiDB-lite"/>
    </source>
</evidence>
<feature type="region of interest" description="Disordered" evidence="1">
    <location>
        <begin position="113"/>
        <end position="135"/>
    </location>
</feature>
<reference evidence="3 4" key="2">
    <citation type="journal article" date="2019" name="G3 (Bethesda)">
        <title>Hybrid Assembly of the Genome of the Entomopathogenic Nematode Steinernema carpocapsae Identifies the X-Chromosome.</title>
        <authorList>
            <person name="Serra L."/>
            <person name="Macchietto M."/>
            <person name="Macias-Munoz A."/>
            <person name="McGill C.J."/>
            <person name="Rodriguez I.M."/>
            <person name="Rodriguez B."/>
            <person name="Murad R."/>
            <person name="Mortazavi A."/>
        </authorList>
    </citation>
    <scope>NUCLEOTIDE SEQUENCE [LARGE SCALE GENOMIC DNA]</scope>
    <source>
        <strain evidence="3 4">ALL</strain>
    </source>
</reference>
<comment type="caution">
    <text evidence="3">The sequence shown here is derived from an EMBL/GenBank/DDBJ whole genome shotgun (WGS) entry which is preliminary data.</text>
</comment>
<dbReference type="InterPro" id="IPR017930">
    <property type="entry name" value="Myb_dom"/>
</dbReference>
<feature type="compositionally biased region" description="Basic and acidic residues" evidence="1">
    <location>
        <begin position="122"/>
        <end position="131"/>
    </location>
</feature>
<name>A0A4V5ZZQ7_STECR</name>
<dbReference type="AlphaFoldDB" id="A0A4V5ZZQ7"/>